<dbReference type="Proteomes" id="UP000826846">
    <property type="component" value="Segment"/>
</dbReference>
<dbReference type="EMBL" id="MZ398243">
    <property type="protein sequence ID" value="QYC96933.1"/>
    <property type="molecule type" value="Genomic_DNA"/>
</dbReference>
<evidence type="ECO:0000313" key="2">
    <source>
        <dbReference type="Proteomes" id="UP000826846"/>
    </source>
</evidence>
<dbReference type="KEGG" id="vg:77949521"/>
<proteinExistence type="predicted"/>
<keyword evidence="2" id="KW-1185">Reference proteome</keyword>
<name>A0AAE8BHF7_9CAUD</name>
<sequence length="159" mass="17977">MKAIFEGREYDVPDWVKYIARDYDNLVWAYGDVRPVFNENTGSWSNMSKLPGYVRLLGSSRRPVGFAADSLVEVGVEKEIDKPETIWVLSSSTPIKGSRGISFYVEPVAYFKNKPTINALMLKNIPYSQVATLLDNGTALVENNGTNQIFYDLEERVLE</sequence>
<accession>A0AAE8BHF7</accession>
<dbReference type="GeneID" id="77949521"/>
<organism evidence="1 2">
    <name type="scientific">Escherichia phage IME267</name>
    <dbReference type="NCBI Taxonomy" id="2860374"/>
    <lineage>
        <taxon>Viruses</taxon>
        <taxon>Duplodnaviria</taxon>
        <taxon>Heunggongvirae</taxon>
        <taxon>Uroviricota</taxon>
        <taxon>Caudoviricetes</taxon>
        <taxon>Mktvariviridae</taxon>
        <taxon>Gordonclarkvirinae</taxon>
        <taxon>Suseptimavirus</taxon>
        <taxon>Suseptimavirus IME267</taxon>
    </lineage>
</organism>
<evidence type="ECO:0000313" key="1">
    <source>
        <dbReference type="EMBL" id="QYC96933.1"/>
    </source>
</evidence>
<dbReference type="RefSeq" id="YP_010673227.1">
    <property type="nucleotide sequence ID" value="NC_070983.1"/>
</dbReference>
<reference evidence="1 2" key="1">
    <citation type="submission" date="2021-06" db="EMBL/GenBank/DDBJ databases">
        <authorList>
            <person name="Tian F."/>
            <person name="Li J."/>
            <person name="Li F."/>
            <person name="Tong Y."/>
        </authorList>
    </citation>
    <scope>NUCLEOTIDE SEQUENCE [LARGE SCALE GENOMIC DNA]</scope>
</reference>
<protein>
    <submittedName>
        <fullName evidence="1">Uncharacterized protein</fullName>
    </submittedName>
</protein>